<dbReference type="InterPro" id="IPR000422">
    <property type="entry name" value="DHBP_synthase_RibB"/>
</dbReference>
<dbReference type="SUPFAM" id="SSF55821">
    <property type="entry name" value="YrdC/RibB"/>
    <property type="match status" value="1"/>
</dbReference>
<dbReference type="GO" id="GO:0005829">
    <property type="term" value="C:cytosol"/>
    <property type="evidence" value="ECO:0007669"/>
    <property type="project" value="TreeGrafter"/>
</dbReference>
<dbReference type="NCBIfam" id="TIGR00506">
    <property type="entry name" value="ribB"/>
    <property type="match status" value="1"/>
</dbReference>
<evidence type="ECO:0000256" key="14">
    <source>
        <dbReference type="ARBA" id="ARBA00023211"/>
    </source>
</evidence>
<dbReference type="CDD" id="cd00641">
    <property type="entry name" value="GTP_cyclohydro2"/>
    <property type="match status" value="1"/>
</dbReference>
<comment type="pathway">
    <text evidence="4 19">Cofactor biosynthesis; riboflavin biosynthesis; 5-amino-6-(D-ribitylamino)uracil from GTP: step 1/4.</text>
</comment>
<dbReference type="HAMAP" id="MF_01283">
    <property type="entry name" value="RibBA"/>
    <property type="match status" value="1"/>
</dbReference>
<dbReference type="GO" id="GO:0005525">
    <property type="term" value="F:GTP binding"/>
    <property type="evidence" value="ECO:0007669"/>
    <property type="project" value="UniProtKB-KW"/>
</dbReference>
<comment type="catalytic activity">
    <reaction evidence="18 19">
        <text>GTP + 4 H2O = 2,5-diamino-6-hydroxy-4-(5-phosphoribosylamino)-pyrimidine + formate + 2 phosphate + 3 H(+)</text>
        <dbReference type="Rhea" id="RHEA:23704"/>
        <dbReference type="ChEBI" id="CHEBI:15377"/>
        <dbReference type="ChEBI" id="CHEBI:15378"/>
        <dbReference type="ChEBI" id="CHEBI:15740"/>
        <dbReference type="ChEBI" id="CHEBI:37565"/>
        <dbReference type="ChEBI" id="CHEBI:43474"/>
        <dbReference type="ChEBI" id="CHEBI:58614"/>
        <dbReference type="EC" id="3.5.4.25"/>
    </reaction>
</comment>
<evidence type="ECO:0000256" key="1">
    <source>
        <dbReference type="ARBA" id="ARBA00000141"/>
    </source>
</evidence>
<feature type="active site" description="Proton acceptor; for GTP cyclohydrolase activity" evidence="19">
    <location>
        <position position="356"/>
    </location>
</feature>
<dbReference type="PIRSF" id="PIRSF001259">
    <property type="entry name" value="RibA"/>
    <property type="match status" value="1"/>
</dbReference>
<dbReference type="Pfam" id="PF00925">
    <property type="entry name" value="GTP_cyclohydro2"/>
    <property type="match status" value="1"/>
</dbReference>
<evidence type="ECO:0000256" key="6">
    <source>
        <dbReference type="ARBA" id="ARBA00005520"/>
    </source>
</evidence>
<name>A0A538SKK4_UNCEI</name>
<dbReference type="InterPro" id="IPR016299">
    <property type="entry name" value="Riboflavin_synth_RibBA"/>
</dbReference>
<evidence type="ECO:0000256" key="2">
    <source>
        <dbReference type="ARBA" id="ARBA00001936"/>
    </source>
</evidence>
<feature type="binding site" evidence="19">
    <location>
        <position position="55"/>
    </location>
    <ligand>
        <name>Mg(2+)</name>
        <dbReference type="ChEBI" id="CHEBI:18420"/>
        <label>2</label>
    </ligand>
</feature>
<dbReference type="NCBIfam" id="NF006803">
    <property type="entry name" value="PRK09311.1"/>
    <property type="match status" value="1"/>
</dbReference>
<keyword evidence="9 19" id="KW-0547">Nucleotide-binding</keyword>
<evidence type="ECO:0000256" key="18">
    <source>
        <dbReference type="ARBA" id="ARBA00049295"/>
    </source>
</evidence>
<dbReference type="GO" id="GO:0030145">
    <property type="term" value="F:manganese ion binding"/>
    <property type="evidence" value="ECO:0007669"/>
    <property type="project" value="UniProtKB-UniRule"/>
</dbReference>
<dbReference type="Gene3D" id="3.90.870.10">
    <property type="entry name" value="DHBP synthase"/>
    <property type="match status" value="1"/>
</dbReference>
<keyword evidence="7 19" id="KW-0686">Riboflavin biosynthesis</keyword>
<feature type="binding site" evidence="19">
    <location>
        <position position="284"/>
    </location>
    <ligand>
        <name>Zn(2+)</name>
        <dbReference type="ChEBI" id="CHEBI:29105"/>
        <note>catalytic</note>
    </ligand>
</feature>
<feature type="binding site" evidence="19">
    <location>
        <position position="297"/>
    </location>
    <ligand>
        <name>Zn(2+)</name>
        <dbReference type="ChEBI" id="CHEBI:29105"/>
        <note>catalytic</note>
    </ligand>
</feature>
<evidence type="ECO:0000256" key="3">
    <source>
        <dbReference type="ARBA" id="ARBA00002284"/>
    </source>
</evidence>
<dbReference type="NCBIfam" id="NF001591">
    <property type="entry name" value="PRK00393.1"/>
    <property type="match status" value="1"/>
</dbReference>
<evidence type="ECO:0000256" key="7">
    <source>
        <dbReference type="ARBA" id="ARBA00022619"/>
    </source>
</evidence>
<dbReference type="GO" id="GO:0009231">
    <property type="term" value="P:riboflavin biosynthetic process"/>
    <property type="evidence" value="ECO:0007669"/>
    <property type="project" value="UniProtKB-UniRule"/>
</dbReference>
<dbReference type="PANTHER" id="PTHR21327:SF18">
    <property type="entry name" value="3,4-DIHYDROXY-2-BUTANONE 4-PHOSPHATE SYNTHASE"/>
    <property type="match status" value="1"/>
</dbReference>
<evidence type="ECO:0000256" key="16">
    <source>
        <dbReference type="ARBA" id="ARBA00023268"/>
    </source>
</evidence>
<feature type="binding site" evidence="19">
    <location>
        <position position="170"/>
    </location>
    <ligand>
        <name>Mg(2+)</name>
        <dbReference type="ChEBI" id="CHEBI:18420"/>
        <label>2</label>
    </ligand>
</feature>
<protein>
    <recommendedName>
        <fullName evidence="19">Riboflavin biosynthesis protein RibBA</fullName>
    </recommendedName>
    <domain>
        <recommendedName>
            <fullName evidence="19">3,4-dihydroxy-2-butanone 4-phosphate synthase</fullName>
            <shortName evidence="19">DHBP synthase</shortName>
            <ecNumber evidence="19">4.1.99.12</ecNumber>
        </recommendedName>
    </domain>
    <domain>
        <recommendedName>
            <fullName evidence="19">GTP cyclohydrolase-2</fullName>
            <ecNumber evidence="19">3.5.4.25</ecNumber>
        </recommendedName>
        <alternativeName>
            <fullName evidence="19">GTP cyclohydrolase II</fullName>
        </alternativeName>
    </domain>
</protein>
<dbReference type="InterPro" id="IPR017945">
    <property type="entry name" value="DHBP_synth_RibB-like_a/b_dom"/>
</dbReference>
<dbReference type="FunFam" id="3.40.50.10990:FF:000001">
    <property type="entry name" value="Riboflavin biosynthesis protein RibBA"/>
    <property type="match status" value="1"/>
</dbReference>
<dbReference type="GO" id="GO:0008270">
    <property type="term" value="F:zinc ion binding"/>
    <property type="evidence" value="ECO:0007669"/>
    <property type="project" value="UniProtKB-UniRule"/>
</dbReference>
<keyword evidence="12 19" id="KW-0460">Magnesium</keyword>
<feature type="site" description="Essential for DHBP synthase activity" evidence="19">
    <location>
        <position position="191"/>
    </location>
</feature>
<evidence type="ECO:0000256" key="12">
    <source>
        <dbReference type="ARBA" id="ARBA00022842"/>
    </source>
</evidence>
<keyword evidence="16 19" id="KW-0511">Multifunctional enzyme</keyword>
<keyword evidence="13 19" id="KW-0342">GTP-binding</keyword>
<evidence type="ECO:0000256" key="9">
    <source>
        <dbReference type="ARBA" id="ARBA00022741"/>
    </source>
</evidence>
<proteinExistence type="inferred from homology"/>
<feature type="region of interest" description="GTP cyclohydrolase II" evidence="19">
    <location>
        <begin position="229"/>
        <end position="431"/>
    </location>
</feature>
<evidence type="ECO:0000259" key="21">
    <source>
        <dbReference type="Pfam" id="PF00925"/>
    </source>
</evidence>
<feature type="region of interest" description="DHBP synthase" evidence="19">
    <location>
        <begin position="1"/>
        <end position="228"/>
    </location>
</feature>
<feature type="site" description="Essential for DHBP synthase activity" evidence="19">
    <location>
        <position position="153"/>
    </location>
</feature>
<comment type="similarity">
    <text evidence="6 19">In the N-terminal section; belongs to the DHBP synthase family.</text>
</comment>
<evidence type="ECO:0000256" key="5">
    <source>
        <dbReference type="ARBA" id="ARBA00004904"/>
    </source>
</evidence>
<dbReference type="InterPro" id="IPR000926">
    <property type="entry name" value="RibA"/>
</dbReference>
<dbReference type="Proteomes" id="UP000320184">
    <property type="component" value="Unassembled WGS sequence"/>
</dbReference>
<comment type="cofactor">
    <cofactor evidence="19">
        <name>Mg(2+)</name>
        <dbReference type="ChEBI" id="CHEBI:18420"/>
    </cofactor>
    <cofactor evidence="19">
        <name>Mn(2+)</name>
        <dbReference type="ChEBI" id="CHEBI:29035"/>
    </cofactor>
    <text evidence="19">Binds 2 divalent metal cations per subunit. Magnesium or manganese.</text>
</comment>
<comment type="function">
    <text evidence="3 19">Catalyzes the conversion of D-ribulose 5-phosphate to formate and 3,4-dihydroxy-2-butanone 4-phosphate.</text>
</comment>
<dbReference type="HAMAP" id="MF_00179">
    <property type="entry name" value="RibA"/>
    <property type="match status" value="1"/>
</dbReference>
<comment type="cofactor">
    <cofactor evidence="19">
        <name>Zn(2+)</name>
        <dbReference type="ChEBI" id="CHEBI:29105"/>
    </cofactor>
    <text evidence="19">Binds 1 zinc ion per subunit.</text>
</comment>
<gene>
    <name evidence="19" type="primary">ribBA</name>
    <name evidence="22" type="ORF">E6K73_04645</name>
</gene>
<feature type="binding site" evidence="19">
    <location>
        <position position="295"/>
    </location>
    <ligand>
        <name>Zn(2+)</name>
        <dbReference type="ChEBI" id="CHEBI:29105"/>
        <note>catalytic</note>
    </ligand>
</feature>
<keyword evidence="8 19" id="KW-0479">Metal-binding</keyword>
<evidence type="ECO:0000313" key="22">
    <source>
        <dbReference type="EMBL" id="TMQ51906.1"/>
    </source>
</evidence>
<feature type="region of interest" description="Disordered" evidence="20">
    <location>
        <begin position="1"/>
        <end position="22"/>
    </location>
</feature>
<dbReference type="GO" id="GO:0008686">
    <property type="term" value="F:3,4-dihydroxy-2-butanone-4-phosphate synthase activity"/>
    <property type="evidence" value="ECO:0007669"/>
    <property type="project" value="UniProtKB-UniRule"/>
</dbReference>
<feature type="binding site" evidence="19">
    <location>
        <position position="384"/>
    </location>
    <ligand>
        <name>GTP</name>
        <dbReference type="ChEBI" id="CHEBI:37565"/>
    </ligand>
</feature>
<keyword evidence="10 19" id="KW-0378">Hydrolase</keyword>
<organism evidence="22 23">
    <name type="scientific">Eiseniibacteriota bacterium</name>
    <dbReference type="NCBI Taxonomy" id="2212470"/>
    <lineage>
        <taxon>Bacteria</taxon>
        <taxon>Candidatus Eiseniibacteriota</taxon>
    </lineage>
</organism>
<dbReference type="EC" id="4.1.99.12" evidence="19"/>
<feature type="binding site" evidence="19">
    <location>
        <position position="59"/>
    </location>
    <ligand>
        <name>D-ribulose 5-phosphate</name>
        <dbReference type="ChEBI" id="CHEBI:58121"/>
    </ligand>
</feature>
<feature type="binding site" evidence="19">
    <location>
        <begin position="167"/>
        <end position="171"/>
    </location>
    <ligand>
        <name>D-ribulose 5-phosphate</name>
        <dbReference type="ChEBI" id="CHEBI:58121"/>
    </ligand>
</feature>
<feature type="binding site" evidence="19">
    <location>
        <position position="344"/>
    </location>
    <ligand>
        <name>GTP</name>
        <dbReference type="ChEBI" id="CHEBI:37565"/>
    </ligand>
</feature>
<dbReference type="GO" id="GO:0000287">
    <property type="term" value="F:magnesium ion binding"/>
    <property type="evidence" value="ECO:0007669"/>
    <property type="project" value="UniProtKB-UniRule"/>
</dbReference>
<comment type="function">
    <text evidence="17 19">Catalyzes the conversion of GTP to 2,5-diamino-6-ribosylamino-4(3H)-pyrimidinone 5'-phosphate (DARP), formate and pyrophosphate.</text>
</comment>
<feature type="active site" description="Nucleophile; for GTP cyclohydrolase activity" evidence="19">
    <location>
        <position position="358"/>
    </location>
</feature>
<evidence type="ECO:0000256" key="11">
    <source>
        <dbReference type="ARBA" id="ARBA00022833"/>
    </source>
</evidence>
<comment type="caution">
    <text evidence="22">The sequence shown here is derived from an EMBL/GenBank/DDBJ whole genome shotgun (WGS) entry which is preliminary data.</text>
</comment>
<feature type="domain" description="GTP cyclohydrolase II" evidence="21">
    <location>
        <begin position="234"/>
        <end position="400"/>
    </location>
</feature>
<dbReference type="NCBIfam" id="TIGR00505">
    <property type="entry name" value="ribA"/>
    <property type="match status" value="1"/>
</dbReference>
<dbReference type="SUPFAM" id="SSF142695">
    <property type="entry name" value="RibA-like"/>
    <property type="match status" value="1"/>
</dbReference>
<dbReference type="Gene3D" id="3.40.50.10990">
    <property type="entry name" value="GTP cyclohydrolase II"/>
    <property type="match status" value="1"/>
</dbReference>
<sequence>MNRVSQVRTGAPRPPSRVRAPRAPAGAGVFLTVPQAVDRIRAGEMIVVVDDAQRENEGDLVFAAEKATPSKVNFALKHGRGILCAPMAPEEADRLGLKLMVPHNTAKFGTPFTESVDVRRGTSTGTSAFDRARTLVALARRSTGADDLVRPGHVFPLRAVPGGVLRRAGHTEAAPDLCRLAGLRPVAAVCEILDDRGRMARLPELERFARTHRLGILTIRDLIEYRRRREVLVERVVSVPLPTRFGKFQLHLYQSILEGDHHVALVKGRVEVGGPVLVRVHSQCLTGDVFGSQRCDCGQQMHAALRAIQKRGRGVFLYLRQEGRGIGLANKLKAYALQDRGLDTVEANVRLGFPPDLRDYGIGAQILCDLGVRQIELLTNNPRKIVGLEAYGLSIVKRVPIRVPPTRYNRRYLATKRDKLGHLLDLKLGET</sequence>
<evidence type="ECO:0000256" key="10">
    <source>
        <dbReference type="ARBA" id="ARBA00022801"/>
    </source>
</evidence>
<dbReference type="InterPro" id="IPR032677">
    <property type="entry name" value="GTP_cyclohydro_II"/>
</dbReference>
<feature type="binding site" evidence="19">
    <location>
        <position position="55"/>
    </location>
    <ligand>
        <name>Mg(2+)</name>
        <dbReference type="ChEBI" id="CHEBI:18420"/>
        <label>1</label>
    </ligand>
</feature>
<keyword evidence="14 19" id="KW-0464">Manganese</keyword>
<dbReference type="UniPathway" id="UPA00275">
    <property type="reaction ID" value="UER00399"/>
</dbReference>
<dbReference type="Pfam" id="PF00926">
    <property type="entry name" value="DHBP_synthase"/>
    <property type="match status" value="1"/>
</dbReference>
<evidence type="ECO:0000256" key="15">
    <source>
        <dbReference type="ARBA" id="ARBA00023239"/>
    </source>
</evidence>
<evidence type="ECO:0000256" key="4">
    <source>
        <dbReference type="ARBA" id="ARBA00004853"/>
    </source>
</evidence>
<evidence type="ECO:0000256" key="19">
    <source>
        <dbReference type="HAMAP-Rule" id="MF_01283"/>
    </source>
</evidence>
<comment type="catalytic activity">
    <reaction evidence="1 19">
        <text>D-ribulose 5-phosphate = (2S)-2-hydroxy-3-oxobutyl phosphate + formate + H(+)</text>
        <dbReference type="Rhea" id="RHEA:18457"/>
        <dbReference type="ChEBI" id="CHEBI:15378"/>
        <dbReference type="ChEBI" id="CHEBI:15740"/>
        <dbReference type="ChEBI" id="CHEBI:58121"/>
        <dbReference type="ChEBI" id="CHEBI:58830"/>
        <dbReference type="EC" id="4.1.99.12"/>
    </reaction>
</comment>
<evidence type="ECO:0000256" key="17">
    <source>
        <dbReference type="ARBA" id="ARBA00043932"/>
    </source>
</evidence>
<dbReference type="EMBL" id="VBOT01000052">
    <property type="protein sequence ID" value="TMQ51906.1"/>
    <property type="molecule type" value="Genomic_DNA"/>
</dbReference>
<evidence type="ECO:0000256" key="8">
    <source>
        <dbReference type="ARBA" id="ARBA00022723"/>
    </source>
</evidence>
<dbReference type="GO" id="GO:0003935">
    <property type="term" value="F:GTP cyclohydrolase II activity"/>
    <property type="evidence" value="ECO:0007669"/>
    <property type="project" value="UniProtKB-UniRule"/>
</dbReference>
<keyword evidence="15 19" id="KW-0456">Lyase</keyword>
<feature type="binding site" evidence="19">
    <location>
        <begin position="54"/>
        <end position="55"/>
    </location>
    <ligand>
        <name>D-ribulose 5-phosphate</name>
        <dbReference type="ChEBI" id="CHEBI:58121"/>
    </ligand>
</feature>
<dbReference type="HAMAP" id="MF_00180">
    <property type="entry name" value="RibB"/>
    <property type="match status" value="1"/>
</dbReference>
<comment type="pathway">
    <text evidence="5 19">Cofactor biosynthesis; riboflavin biosynthesis; 2-hydroxy-3-oxobutyl phosphate from D-ribulose 5-phosphate: step 1/1.</text>
</comment>
<dbReference type="FunFam" id="3.90.870.10:FF:000001">
    <property type="entry name" value="Riboflavin biosynthesis protein RibBA"/>
    <property type="match status" value="1"/>
</dbReference>
<comment type="cofactor">
    <cofactor evidence="2">
        <name>Mn(2+)</name>
        <dbReference type="ChEBI" id="CHEBI:29035"/>
    </cofactor>
</comment>
<evidence type="ECO:0000256" key="13">
    <source>
        <dbReference type="ARBA" id="ARBA00023134"/>
    </source>
</evidence>
<feature type="binding site" evidence="19">
    <location>
        <begin position="322"/>
        <end position="324"/>
    </location>
    <ligand>
        <name>GTP</name>
        <dbReference type="ChEBI" id="CHEBI:37565"/>
    </ligand>
</feature>
<dbReference type="InterPro" id="IPR036144">
    <property type="entry name" value="RibA-like_sf"/>
</dbReference>
<feature type="binding site" evidence="19">
    <location>
        <position position="300"/>
    </location>
    <ligand>
        <name>GTP</name>
        <dbReference type="ChEBI" id="CHEBI:37565"/>
    </ligand>
</feature>
<evidence type="ECO:0000256" key="20">
    <source>
        <dbReference type="SAM" id="MobiDB-lite"/>
    </source>
</evidence>
<evidence type="ECO:0000313" key="23">
    <source>
        <dbReference type="Proteomes" id="UP000320184"/>
    </source>
</evidence>
<feature type="binding site" evidence="19">
    <location>
        <position position="379"/>
    </location>
    <ligand>
        <name>GTP</name>
        <dbReference type="ChEBI" id="CHEBI:37565"/>
    </ligand>
</feature>
<keyword evidence="11 19" id="KW-0862">Zinc</keyword>
<reference evidence="22 23" key="1">
    <citation type="journal article" date="2019" name="Nat. Microbiol.">
        <title>Mediterranean grassland soil C-N compound turnover is dependent on rainfall and depth, and is mediated by genomically divergent microorganisms.</title>
        <authorList>
            <person name="Diamond S."/>
            <person name="Andeer P.F."/>
            <person name="Li Z."/>
            <person name="Crits-Christoph A."/>
            <person name="Burstein D."/>
            <person name="Anantharaman K."/>
            <person name="Lane K.R."/>
            <person name="Thomas B.C."/>
            <person name="Pan C."/>
            <person name="Northen T.R."/>
            <person name="Banfield J.F."/>
        </authorList>
    </citation>
    <scope>NUCLEOTIDE SEQUENCE [LARGE SCALE GENOMIC DNA]</scope>
    <source>
        <strain evidence="22">WS_3</strain>
    </source>
</reference>
<comment type="similarity">
    <text evidence="19">In the C-terminal section; belongs to the GTP cyclohydrolase II family.</text>
</comment>
<dbReference type="PANTHER" id="PTHR21327">
    <property type="entry name" value="GTP CYCLOHYDROLASE II-RELATED"/>
    <property type="match status" value="1"/>
</dbReference>
<dbReference type="EC" id="3.5.4.25" evidence="19"/>
<dbReference type="AlphaFoldDB" id="A0A538SKK4"/>
<feature type="binding site" evidence="19">
    <location>
        <position position="191"/>
    </location>
    <ligand>
        <name>D-ribulose 5-phosphate</name>
        <dbReference type="ChEBI" id="CHEBI:58121"/>
    </ligand>
</feature>
<accession>A0A538SKK4</accession>
<feature type="binding site" evidence="19">
    <location>
        <begin position="279"/>
        <end position="283"/>
    </location>
    <ligand>
        <name>GTP</name>
        <dbReference type="ChEBI" id="CHEBI:37565"/>
    </ligand>
</feature>